<organism evidence="1 2">
    <name type="scientific">Streptomyces finlayi</name>
    <dbReference type="NCBI Taxonomy" id="67296"/>
    <lineage>
        <taxon>Bacteria</taxon>
        <taxon>Bacillati</taxon>
        <taxon>Actinomycetota</taxon>
        <taxon>Actinomycetes</taxon>
        <taxon>Kitasatosporales</taxon>
        <taxon>Streptomycetaceae</taxon>
        <taxon>Streptomyces</taxon>
    </lineage>
</organism>
<reference evidence="1" key="2">
    <citation type="submission" date="2020-09" db="EMBL/GenBank/DDBJ databases">
        <authorList>
            <person name="Sun Q."/>
            <person name="Ohkuma M."/>
        </authorList>
    </citation>
    <scope>NUCLEOTIDE SEQUENCE</scope>
    <source>
        <strain evidence="1">JCM 4637</strain>
    </source>
</reference>
<proteinExistence type="predicted"/>
<dbReference type="EMBL" id="BMVC01000045">
    <property type="protein sequence ID" value="GHD20322.1"/>
    <property type="molecule type" value="Genomic_DNA"/>
</dbReference>
<evidence type="ECO:0000313" key="1">
    <source>
        <dbReference type="EMBL" id="GHD20322.1"/>
    </source>
</evidence>
<reference evidence="1" key="1">
    <citation type="journal article" date="2014" name="Int. J. Syst. Evol. Microbiol.">
        <title>Complete genome sequence of Corynebacterium casei LMG S-19264T (=DSM 44701T), isolated from a smear-ripened cheese.</title>
        <authorList>
            <consortium name="US DOE Joint Genome Institute (JGI-PGF)"/>
            <person name="Walter F."/>
            <person name="Albersmeier A."/>
            <person name="Kalinowski J."/>
            <person name="Ruckert C."/>
        </authorList>
    </citation>
    <scope>NUCLEOTIDE SEQUENCE</scope>
    <source>
        <strain evidence="1">JCM 4637</strain>
    </source>
</reference>
<comment type="caution">
    <text evidence="1">The sequence shown here is derived from an EMBL/GenBank/DDBJ whole genome shotgun (WGS) entry which is preliminary data.</text>
</comment>
<dbReference type="Proteomes" id="UP000638353">
    <property type="component" value="Unassembled WGS sequence"/>
</dbReference>
<gene>
    <name evidence="1" type="ORF">GCM10010334_84580</name>
</gene>
<evidence type="ECO:0000313" key="2">
    <source>
        <dbReference type="Proteomes" id="UP000638353"/>
    </source>
</evidence>
<protein>
    <submittedName>
        <fullName evidence="1">Uncharacterized protein</fullName>
    </submittedName>
</protein>
<sequence>MGAGSWWAVLACGFSSGEGEVVLGGDGLHGVARSLLAAVAEDLPVLHPGDGVLGPGPHLVVRGVVNVRA</sequence>
<accession>A0A919CG66</accession>
<dbReference type="AlphaFoldDB" id="A0A919CG66"/>
<name>A0A919CG66_9ACTN</name>